<feature type="domain" description="Methyltransferase type 11" evidence="1">
    <location>
        <begin position="234"/>
        <end position="282"/>
    </location>
</feature>
<sequence>MPKNGLFTSTVVLSAQPDRMCVKAREANREEGFPLSLDMLLILEIMLHEHDLAAAEAQFTAVRRAPLAADAKAAVDELCYSGNTCSISVQRGSLIVRDDQKKTPVADLTAQSRSTGQMLRALGIRRNLDHGPEAPNFRELFTELQERGLLVPHVGGIDWGQLRRLTPICPAFGTSRGTPIDRYYLNRFITEIRDVVQGDVVEIGGEDGNKDVYGFTRASGYRGLDIKEGPGVSLAGDAADPDIIPANSLDSIIAFNVLEHTARPWQVVDNMWQWLRRGGTAYCMVPSAQRLHGAPEDYWRPLPAALREMFGAWSEQTVHQYGNPLSAIASLMGIAAEELDAVELSTHHPDYPVASCIVARK</sequence>
<evidence type="ECO:0000259" key="1">
    <source>
        <dbReference type="Pfam" id="PF08241"/>
    </source>
</evidence>
<dbReference type="InterPro" id="IPR013216">
    <property type="entry name" value="Methyltransf_11"/>
</dbReference>
<dbReference type="Proteomes" id="UP001501447">
    <property type="component" value="Unassembled WGS sequence"/>
</dbReference>
<keyword evidence="3" id="KW-1185">Reference proteome</keyword>
<dbReference type="SUPFAM" id="SSF53335">
    <property type="entry name" value="S-adenosyl-L-methionine-dependent methyltransferases"/>
    <property type="match status" value="1"/>
</dbReference>
<organism evidence="2 3">
    <name type="scientific">Streptomyces axinellae</name>
    <dbReference type="NCBI Taxonomy" id="552788"/>
    <lineage>
        <taxon>Bacteria</taxon>
        <taxon>Bacillati</taxon>
        <taxon>Actinomycetota</taxon>
        <taxon>Actinomycetes</taxon>
        <taxon>Kitasatosporales</taxon>
        <taxon>Streptomycetaceae</taxon>
        <taxon>Streptomyces</taxon>
    </lineage>
</organism>
<protein>
    <recommendedName>
        <fullName evidence="1">Methyltransferase type 11 domain-containing protein</fullName>
    </recommendedName>
</protein>
<name>A0ABN3PKX1_9ACTN</name>
<dbReference type="EMBL" id="BAAARJ010000001">
    <property type="protein sequence ID" value="GAA2591706.1"/>
    <property type="molecule type" value="Genomic_DNA"/>
</dbReference>
<evidence type="ECO:0000313" key="3">
    <source>
        <dbReference type="Proteomes" id="UP001501447"/>
    </source>
</evidence>
<dbReference type="Pfam" id="PF08241">
    <property type="entry name" value="Methyltransf_11"/>
    <property type="match status" value="1"/>
</dbReference>
<proteinExistence type="predicted"/>
<reference evidence="2 3" key="1">
    <citation type="journal article" date="2019" name="Int. J. Syst. Evol. Microbiol.">
        <title>The Global Catalogue of Microorganisms (GCM) 10K type strain sequencing project: providing services to taxonomists for standard genome sequencing and annotation.</title>
        <authorList>
            <consortium name="The Broad Institute Genomics Platform"/>
            <consortium name="The Broad Institute Genome Sequencing Center for Infectious Disease"/>
            <person name="Wu L."/>
            <person name="Ma J."/>
        </authorList>
    </citation>
    <scope>NUCLEOTIDE SEQUENCE [LARGE SCALE GENOMIC DNA]</scope>
    <source>
        <strain evidence="2 3">JCM 16373</strain>
    </source>
</reference>
<evidence type="ECO:0000313" key="2">
    <source>
        <dbReference type="EMBL" id="GAA2591706.1"/>
    </source>
</evidence>
<dbReference type="Gene3D" id="3.40.50.150">
    <property type="entry name" value="Vaccinia Virus protein VP39"/>
    <property type="match status" value="1"/>
</dbReference>
<dbReference type="RefSeq" id="WP_344560923.1">
    <property type="nucleotide sequence ID" value="NZ_BAAARJ010000001.1"/>
</dbReference>
<gene>
    <name evidence="2" type="ORF">GCM10009863_00820</name>
</gene>
<comment type="caution">
    <text evidence="2">The sequence shown here is derived from an EMBL/GenBank/DDBJ whole genome shotgun (WGS) entry which is preliminary data.</text>
</comment>
<accession>A0ABN3PKX1</accession>
<dbReference type="InterPro" id="IPR029063">
    <property type="entry name" value="SAM-dependent_MTases_sf"/>
</dbReference>